<comment type="caution">
    <text evidence="1">The sequence shown here is derived from an EMBL/GenBank/DDBJ whole genome shotgun (WGS) entry which is preliminary data.</text>
</comment>
<dbReference type="EMBL" id="QRBF01000001">
    <property type="protein sequence ID" value="RDS86311.1"/>
    <property type="molecule type" value="Genomic_DNA"/>
</dbReference>
<protein>
    <submittedName>
        <fullName evidence="1">Uncharacterized protein</fullName>
    </submittedName>
</protein>
<reference evidence="1 2" key="1">
    <citation type="submission" date="2018-07" db="EMBL/GenBank/DDBJ databases">
        <title>Dyella monticola sp. nov. and Dyella psychrodurans sp. nov. isolated from monsoon evergreen broad-leaved forest soil of Dinghu Mountain, China.</title>
        <authorList>
            <person name="Gao Z."/>
            <person name="Qiu L."/>
        </authorList>
    </citation>
    <scope>NUCLEOTIDE SEQUENCE [LARGE SCALE GENOMIC DNA]</scope>
    <source>
        <strain evidence="1 2">4MSK11</strain>
    </source>
</reference>
<accession>A0A370XDK9</accession>
<sequence>MTKPRQRWRPISLMPAFKFAIGSAAETAHTQAENMRLAIDQPDLIDRMELTRMRLVYEDTAQQVDMCREQLKRWCGECTTPEQVKALERLAGIVKQWADDTRLVRDAIDTLLHEG</sequence>
<gene>
    <name evidence="1" type="ORF">DWU99_03360</name>
</gene>
<proteinExistence type="predicted"/>
<dbReference type="AlphaFoldDB" id="A0A370XDK9"/>
<dbReference type="Proteomes" id="UP000255334">
    <property type="component" value="Unassembled WGS sequence"/>
</dbReference>
<keyword evidence="2" id="KW-1185">Reference proteome</keyword>
<evidence type="ECO:0000313" key="1">
    <source>
        <dbReference type="EMBL" id="RDS86311.1"/>
    </source>
</evidence>
<evidence type="ECO:0000313" key="2">
    <source>
        <dbReference type="Proteomes" id="UP000255334"/>
    </source>
</evidence>
<name>A0A370XDK9_9GAMM</name>
<organism evidence="1 2">
    <name type="scientific">Dyella psychrodurans</name>
    <dbReference type="NCBI Taxonomy" id="1927960"/>
    <lineage>
        <taxon>Bacteria</taxon>
        <taxon>Pseudomonadati</taxon>
        <taxon>Pseudomonadota</taxon>
        <taxon>Gammaproteobacteria</taxon>
        <taxon>Lysobacterales</taxon>
        <taxon>Rhodanobacteraceae</taxon>
        <taxon>Dyella</taxon>
    </lineage>
</organism>